<evidence type="ECO:0000313" key="1">
    <source>
        <dbReference type="EMBL" id="AIQ90398.1"/>
    </source>
</evidence>
<gene>
    <name evidence="1" type="ORF">MOC_2643</name>
</gene>
<proteinExistence type="predicted"/>
<keyword evidence="2" id="KW-1185">Reference proteome</keyword>
<dbReference type="KEGG" id="mor:MOC_2643"/>
<dbReference type="HOGENOM" id="CLU_3081724_0_0_5"/>
<organism evidence="1 2">
    <name type="scientific">Methylobacterium oryzae CBMB20</name>
    <dbReference type="NCBI Taxonomy" id="693986"/>
    <lineage>
        <taxon>Bacteria</taxon>
        <taxon>Pseudomonadati</taxon>
        <taxon>Pseudomonadota</taxon>
        <taxon>Alphaproteobacteria</taxon>
        <taxon>Hyphomicrobiales</taxon>
        <taxon>Methylobacteriaceae</taxon>
        <taxon>Methylobacterium</taxon>
    </lineage>
</organism>
<accession>A0A089NX97</accession>
<protein>
    <submittedName>
        <fullName evidence="1">Protein of unassigned function</fullName>
    </submittedName>
</protein>
<dbReference type="Proteomes" id="UP000029492">
    <property type="component" value="Chromosome"/>
</dbReference>
<dbReference type="EMBL" id="CP003811">
    <property type="protein sequence ID" value="AIQ90398.1"/>
    <property type="molecule type" value="Genomic_DNA"/>
</dbReference>
<dbReference type="STRING" id="693986.MOC_2643"/>
<dbReference type="AlphaFoldDB" id="A0A089NX97"/>
<sequence length="52" mass="5308">MPGFVVSASCDLNACAGAEWPSLPGRPIGAVTWHPGRGLACSAVPQLCVEDL</sequence>
<evidence type="ECO:0000313" key="2">
    <source>
        <dbReference type="Proteomes" id="UP000029492"/>
    </source>
</evidence>
<reference evidence="1 2" key="1">
    <citation type="journal article" date="2014" name="PLoS ONE">
        <title>Genome Information of Methylobacterium oryzae, a Plant-Probiotic Methylotroph in the Phyllosphere.</title>
        <authorList>
            <person name="Kwak M.J."/>
            <person name="Jeong H."/>
            <person name="Madhaiyan M."/>
            <person name="Lee Y."/>
            <person name="Sa T.M."/>
            <person name="Oh T.K."/>
            <person name="Kim J.F."/>
        </authorList>
    </citation>
    <scope>NUCLEOTIDE SEQUENCE [LARGE SCALE GENOMIC DNA]</scope>
    <source>
        <strain evidence="1 2">CBMB20</strain>
    </source>
</reference>
<name>A0A089NX97_9HYPH</name>